<evidence type="ECO:0000313" key="13">
    <source>
        <dbReference type="Proteomes" id="UP000001514"/>
    </source>
</evidence>
<reference evidence="12 13" key="1">
    <citation type="journal article" date="2011" name="Science">
        <title>The Selaginella genome identifies genetic changes associated with the evolution of vascular plants.</title>
        <authorList>
            <person name="Banks J.A."/>
            <person name="Nishiyama T."/>
            <person name="Hasebe M."/>
            <person name="Bowman J.L."/>
            <person name="Gribskov M."/>
            <person name="dePamphilis C."/>
            <person name="Albert V.A."/>
            <person name="Aono N."/>
            <person name="Aoyama T."/>
            <person name="Ambrose B.A."/>
            <person name="Ashton N.W."/>
            <person name="Axtell M.J."/>
            <person name="Barker E."/>
            <person name="Barker M.S."/>
            <person name="Bennetzen J.L."/>
            <person name="Bonawitz N.D."/>
            <person name="Chapple C."/>
            <person name="Cheng C."/>
            <person name="Correa L.G."/>
            <person name="Dacre M."/>
            <person name="DeBarry J."/>
            <person name="Dreyer I."/>
            <person name="Elias M."/>
            <person name="Engstrom E.M."/>
            <person name="Estelle M."/>
            <person name="Feng L."/>
            <person name="Finet C."/>
            <person name="Floyd S.K."/>
            <person name="Frommer W.B."/>
            <person name="Fujita T."/>
            <person name="Gramzow L."/>
            <person name="Gutensohn M."/>
            <person name="Harholt J."/>
            <person name="Hattori M."/>
            <person name="Heyl A."/>
            <person name="Hirai T."/>
            <person name="Hiwatashi Y."/>
            <person name="Ishikawa M."/>
            <person name="Iwata M."/>
            <person name="Karol K.G."/>
            <person name="Koehler B."/>
            <person name="Kolukisaoglu U."/>
            <person name="Kubo M."/>
            <person name="Kurata T."/>
            <person name="Lalonde S."/>
            <person name="Li K."/>
            <person name="Li Y."/>
            <person name="Litt A."/>
            <person name="Lyons E."/>
            <person name="Manning G."/>
            <person name="Maruyama T."/>
            <person name="Michael T.P."/>
            <person name="Mikami K."/>
            <person name="Miyazaki S."/>
            <person name="Morinaga S."/>
            <person name="Murata T."/>
            <person name="Mueller-Roeber B."/>
            <person name="Nelson D.R."/>
            <person name="Obara M."/>
            <person name="Oguri Y."/>
            <person name="Olmstead R.G."/>
            <person name="Onodera N."/>
            <person name="Petersen B.L."/>
            <person name="Pils B."/>
            <person name="Prigge M."/>
            <person name="Rensing S.A."/>
            <person name="Riano-Pachon D.M."/>
            <person name="Roberts A.W."/>
            <person name="Sato Y."/>
            <person name="Scheller H.V."/>
            <person name="Schulz B."/>
            <person name="Schulz C."/>
            <person name="Shakirov E.V."/>
            <person name="Shibagaki N."/>
            <person name="Shinohara N."/>
            <person name="Shippen D.E."/>
            <person name="Soerensen I."/>
            <person name="Sotooka R."/>
            <person name="Sugimoto N."/>
            <person name="Sugita M."/>
            <person name="Sumikawa N."/>
            <person name="Tanurdzic M."/>
            <person name="Theissen G."/>
            <person name="Ulvskov P."/>
            <person name="Wakazuki S."/>
            <person name="Weng J.K."/>
            <person name="Willats W.W."/>
            <person name="Wipf D."/>
            <person name="Wolf P.G."/>
            <person name="Yang L."/>
            <person name="Zimmer A.D."/>
            <person name="Zhu Q."/>
            <person name="Mitros T."/>
            <person name="Hellsten U."/>
            <person name="Loque D."/>
            <person name="Otillar R."/>
            <person name="Salamov A."/>
            <person name="Schmutz J."/>
            <person name="Shapiro H."/>
            <person name="Lindquist E."/>
            <person name="Lucas S."/>
            <person name="Rokhsar D."/>
            <person name="Grigoriev I.V."/>
        </authorList>
    </citation>
    <scope>NUCLEOTIDE SEQUENCE [LARGE SCALE GENOMIC DNA]</scope>
</reference>
<dbReference type="PROSITE" id="PS00434">
    <property type="entry name" value="HSF_DOMAIN"/>
    <property type="match status" value="1"/>
</dbReference>
<evidence type="ECO:0000256" key="6">
    <source>
        <dbReference type="ARBA" id="ARBA00023125"/>
    </source>
</evidence>
<evidence type="ECO:0000256" key="7">
    <source>
        <dbReference type="ARBA" id="ARBA00023163"/>
    </source>
</evidence>
<evidence type="ECO:0000313" key="12">
    <source>
        <dbReference type="EMBL" id="EFJ17520.1"/>
    </source>
</evidence>
<dbReference type="GO" id="GO:0005634">
    <property type="term" value="C:nucleus"/>
    <property type="evidence" value="ECO:0000318"/>
    <property type="project" value="GO_Central"/>
</dbReference>
<dbReference type="InParanoid" id="D8SDI5"/>
<evidence type="ECO:0000256" key="1">
    <source>
        <dbReference type="ARBA" id="ARBA00004123"/>
    </source>
</evidence>
<dbReference type="OMA" id="DRYWCES"/>
<protein>
    <recommendedName>
        <fullName evidence="11">HSF-type DNA-binding domain-containing protein</fullName>
    </recommendedName>
</protein>
<keyword evidence="5" id="KW-0346">Stress response</keyword>
<keyword evidence="7" id="KW-0804">Transcription</keyword>
<evidence type="ECO:0000256" key="9">
    <source>
        <dbReference type="RuleBase" id="RU004020"/>
    </source>
</evidence>
<feature type="region of interest" description="Disordered" evidence="10">
    <location>
        <begin position="225"/>
        <end position="256"/>
    </location>
</feature>
<feature type="compositionally biased region" description="Basic and acidic residues" evidence="10">
    <location>
        <begin position="237"/>
        <end position="250"/>
    </location>
</feature>
<proteinExistence type="inferred from homology"/>
<name>D8SDI5_SELML</name>
<keyword evidence="13" id="KW-1185">Reference proteome</keyword>
<keyword evidence="6" id="KW-0238">DNA-binding</keyword>
<keyword evidence="3" id="KW-0597">Phosphoprotein</keyword>
<dbReference type="HOGENOM" id="CLU_030308_3_1_1"/>
<dbReference type="PANTHER" id="PTHR10015:SF304">
    <property type="entry name" value="HEAT STRESS TRANSCRIPTION FACTOR B-4B"/>
    <property type="match status" value="1"/>
</dbReference>
<dbReference type="eggNOG" id="KOG0627">
    <property type="taxonomic scope" value="Eukaryota"/>
</dbReference>
<dbReference type="AlphaFoldDB" id="D8SDI5"/>
<dbReference type="EMBL" id="GL377613">
    <property type="protein sequence ID" value="EFJ17520.1"/>
    <property type="molecule type" value="Genomic_DNA"/>
</dbReference>
<dbReference type="FunFam" id="1.10.10.10:FF:000037">
    <property type="entry name" value="Heat stress transcription factor B-4"/>
    <property type="match status" value="1"/>
</dbReference>
<dbReference type="Gene3D" id="1.10.10.10">
    <property type="entry name" value="Winged helix-like DNA-binding domain superfamily/Winged helix DNA-binding domain"/>
    <property type="match status" value="1"/>
</dbReference>
<comment type="similarity">
    <text evidence="9">Belongs to the HSF family.</text>
</comment>
<dbReference type="PRINTS" id="PR00056">
    <property type="entry name" value="HSFDOMAIN"/>
</dbReference>
<dbReference type="Gramene" id="EFJ17520">
    <property type="protein sequence ID" value="EFJ17520"/>
    <property type="gene ID" value="SELMODRAFT_114534"/>
</dbReference>
<dbReference type="InterPro" id="IPR036388">
    <property type="entry name" value="WH-like_DNA-bd_sf"/>
</dbReference>
<dbReference type="InterPro" id="IPR036390">
    <property type="entry name" value="WH_DNA-bd_sf"/>
</dbReference>
<dbReference type="KEGG" id="smo:SELMODRAFT_114534"/>
<dbReference type="Pfam" id="PF00447">
    <property type="entry name" value="HSF_DNA-bind"/>
    <property type="match status" value="1"/>
</dbReference>
<comment type="subunit">
    <text evidence="2">Homotrimer.</text>
</comment>
<dbReference type="GO" id="GO:0043565">
    <property type="term" value="F:sequence-specific DNA binding"/>
    <property type="evidence" value="ECO:0007669"/>
    <property type="project" value="InterPro"/>
</dbReference>
<dbReference type="STRING" id="88036.D8SDI5"/>
<dbReference type="InterPro" id="IPR000232">
    <property type="entry name" value="HSF_DNA-bd"/>
</dbReference>
<dbReference type="GO" id="GO:0003700">
    <property type="term" value="F:DNA-binding transcription factor activity"/>
    <property type="evidence" value="ECO:0000318"/>
    <property type="project" value="GO_Central"/>
</dbReference>
<dbReference type="PANTHER" id="PTHR10015">
    <property type="entry name" value="HEAT SHOCK TRANSCRIPTION FACTOR"/>
    <property type="match status" value="1"/>
</dbReference>
<evidence type="ECO:0000256" key="3">
    <source>
        <dbReference type="ARBA" id="ARBA00022553"/>
    </source>
</evidence>
<keyword evidence="8" id="KW-0539">Nucleus</keyword>
<evidence type="ECO:0000256" key="5">
    <source>
        <dbReference type="ARBA" id="ARBA00023016"/>
    </source>
</evidence>
<organism evidence="13">
    <name type="scientific">Selaginella moellendorffii</name>
    <name type="common">Spikemoss</name>
    <dbReference type="NCBI Taxonomy" id="88036"/>
    <lineage>
        <taxon>Eukaryota</taxon>
        <taxon>Viridiplantae</taxon>
        <taxon>Streptophyta</taxon>
        <taxon>Embryophyta</taxon>
        <taxon>Tracheophyta</taxon>
        <taxon>Lycopodiopsida</taxon>
        <taxon>Selaginellales</taxon>
        <taxon>Selaginellaceae</taxon>
        <taxon>Selaginella</taxon>
    </lineage>
</organism>
<gene>
    <name evidence="12" type="ORF">SELMODRAFT_114534</name>
</gene>
<evidence type="ECO:0000259" key="11">
    <source>
        <dbReference type="PROSITE" id="PS00434"/>
    </source>
</evidence>
<keyword evidence="4" id="KW-0805">Transcription regulation</keyword>
<evidence type="ECO:0000256" key="10">
    <source>
        <dbReference type="SAM" id="MobiDB-lite"/>
    </source>
</evidence>
<accession>D8SDI5</accession>
<evidence type="ECO:0000256" key="2">
    <source>
        <dbReference type="ARBA" id="ARBA00011233"/>
    </source>
</evidence>
<dbReference type="SUPFAM" id="SSF46785">
    <property type="entry name" value="Winged helix' DNA-binding domain"/>
    <property type="match status" value="1"/>
</dbReference>
<evidence type="ECO:0000256" key="4">
    <source>
        <dbReference type="ARBA" id="ARBA00023015"/>
    </source>
</evidence>
<dbReference type="FunCoup" id="D8SDI5">
    <property type="interactions" value="77"/>
</dbReference>
<dbReference type="SMART" id="SM00415">
    <property type="entry name" value="HSF"/>
    <property type="match status" value="1"/>
</dbReference>
<evidence type="ECO:0000256" key="8">
    <source>
        <dbReference type="ARBA" id="ARBA00023242"/>
    </source>
</evidence>
<sequence length="320" mass="35258">MALSFDSSDGCVLSVDSHRVVPAPFLTKTYQLVDDAASNDIVSWGEDGSTFVVWRPPEFARDLLPNYFKHNNFSSFVRQLNTYGFRKVVPDRWEFANDFFRKGERHLLCEIHRRKAQCSLAHLQHYGSLSPSTSGDDPQQLACNSSAAAAAAAAAAAWSSSPLHSPRGICSASSTAAVITATSLSLSDENERLRRDNCILLSELARLQKLYDDALLFLQHNMRPAAKLSPSSPGRASVDDQQRDVEDDHTSPGGMIKSAGPKLFGVVLHGRKRLHPDQQADNQDAAVIKAAKIELELMPSTRSEAPWLKLRASRDDRVCI</sequence>
<dbReference type="Proteomes" id="UP000001514">
    <property type="component" value="Unassembled WGS sequence"/>
</dbReference>
<comment type="subcellular location">
    <subcellularLocation>
        <location evidence="1">Nucleus</location>
    </subcellularLocation>
</comment>
<feature type="domain" description="HSF-type DNA-binding" evidence="11">
    <location>
        <begin position="64"/>
        <end position="88"/>
    </location>
</feature>